<dbReference type="EMBL" id="UINC01208401">
    <property type="protein sequence ID" value="SVE30923.1"/>
    <property type="molecule type" value="Genomic_DNA"/>
</dbReference>
<name>A0A383CFS9_9ZZZZ</name>
<dbReference type="Gene3D" id="3.40.50.150">
    <property type="entry name" value="Vaccinia Virus protein VP39"/>
    <property type="match status" value="1"/>
</dbReference>
<feature type="non-terminal residue" evidence="1">
    <location>
        <position position="119"/>
    </location>
</feature>
<organism evidence="1">
    <name type="scientific">marine metagenome</name>
    <dbReference type="NCBI Taxonomy" id="408172"/>
    <lineage>
        <taxon>unclassified sequences</taxon>
        <taxon>metagenomes</taxon>
        <taxon>ecological metagenomes</taxon>
    </lineage>
</organism>
<reference evidence="1" key="1">
    <citation type="submission" date="2018-05" db="EMBL/GenBank/DDBJ databases">
        <authorList>
            <person name="Lanie J.A."/>
            <person name="Ng W.-L."/>
            <person name="Kazmierczak K.M."/>
            <person name="Andrzejewski T.M."/>
            <person name="Davidsen T.M."/>
            <person name="Wayne K.J."/>
            <person name="Tettelin H."/>
            <person name="Glass J.I."/>
            <person name="Rusch D."/>
            <person name="Podicherti R."/>
            <person name="Tsui H.-C.T."/>
            <person name="Winkler M.E."/>
        </authorList>
    </citation>
    <scope>NUCLEOTIDE SEQUENCE</scope>
</reference>
<dbReference type="InterPro" id="IPR029063">
    <property type="entry name" value="SAM-dependent_MTases_sf"/>
</dbReference>
<dbReference type="SUPFAM" id="SSF53335">
    <property type="entry name" value="S-adenosyl-L-methionine-dependent methyltransferases"/>
    <property type="match status" value="1"/>
</dbReference>
<dbReference type="AlphaFoldDB" id="A0A383CFS9"/>
<protein>
    <recommendedName>
        <fullName evidence="2">Methyltransferase type 11 domain-containing protein</fullName>
    </recommendedName>
</protein>
<evidence type="ECO:0000313" key="1">
    <source>
        <dbReference type="EMBL" id="SVE30923.1"/>
    </source>
</evidence>
<accession>A0A383CFS9</accession>
<sequence length="119" mass="13531">MPFSHSSQISAILGYLESKQPKSILDIGVGMGQYGFLARTNLEHFNLYEVINDTARRRDKAEWDILIDGVEAYPGYLTPVHDYSYNKIYEGDALEVIPNLSTNYDMVLAIDILEHFEKG</sequence>
<proteinExistence type="predicted"/>
<evidence type="ECO:0008006" key="2">
    <source>
        <dbReference type="Google" id="ProtNLM"/>
    </source>
</evidence>
<gene>
    <name evidence="1" type="ORF">METZ01_LOCUS483777</name>
</gene>